<organism evidence="1 2">
    <name type="scientific">Rhabditophanes sp. KR3021</name>
    <dbReference type="NCBI Taxonomy" id="114890"/>
    <lineage>
        <taxon>Eukaryota</taxon>
        <taxon>Metazoa</taxon>
        <taxon>Ecdysozoa</taxon>
        <taxon>Nematoda</taxon>
        <taxon>Chromadorea</taxon>
        <taxon>Rhabditida</taxon>
        <taxon>Tylenchina</taxon>
        <taxon>Panagrolaimomorpha</taxon>
        <taxon>Strongyloidoidea</taxon>
        <taxon>Alloionematidae</taxon>
        <taxon>Rhabditophanes</taxon>
    </lineage>
</organism>
<dbReference type="Proteomes" id="UP000095286">
    <property type="component" value="Unplaced"/>
</dbReference>
<proteinExistence type="predicted"/>
<dbReference type="WBParaSite" id="RSKR_0001041550.1">
    <property type="protein sequence ID" value="RSKR_0001041550.1"/>
    <property type="gene ID" value="RSKR_0001041550"/>
</dbReference>
<accession>A0AC35UDU2</accession>
<name>A0AC35UDU2_9BILA</name>
<reference evidence="2" key="1">
    <citation type="submission" date="2016-11" db="UniProtKB">
        <authorList>
            <consortium name="WormBaseParasite"/>
        </authorList>
    </citation>
    <scope>IDENTIFICATION</scope>
    <source>
        <strain evidence="2">KR3021</strain>
    </source>
</reference>
<evidence type="ECO:0000313" key="2">
    <source>
        <dbReference type="WBParaSite" id="RSKR_0001041550.1"/>
    </source>
</evidence>
<protein>
    <submittedName>
        <fullName evidence="2">G_PROTEIN_RECEP_F1_2 domain-containing protein</fullName>
    </submittedName>
</protein>
<sequence>MLFYSTERFNNHYNCNSLTDKEWDSEGHPNITLGIIYITSSIPFFIATIPCLMVMLKKEFRKNSVYQILFLQTLTDIIGIIISSYISGFYTIIGATFCKYRVFNYILGHIGGFNWSCAGMTTILLVFNRIVDLSNPFLAKSIFDGNKTLIWLVLPIIYGLLYSLFVPPVIFSSSIYTFAFNPFVGTSLDSKMSANYNYTSILQPINNFFISGIISFLYIILCALLIKKSNVATKSENMSKIQRNLIIQSILICFPIHFNAVMYTFFQYISINLDVIIFSHGCWIFTHSIPSVIYIVFNSSIRNCIANEYLGTYFQKNKTLSIQKI</sequence>
<evidence type="ECO:0000313" key="1">
    <source>
        <dbReference type="Proteomes" id="UP000095286"/>
    </source>
</evidence>